<gene>
    <name evidence="4" type="ORF">ACFPOF_21440</name>
</gene>
<dbReference type="Gene3D" id="3.40.50.300">
    <property type="entry name" value="P-loop containing nucleotide triphosphate hydrolases"/>
    <property type="match status" value="1"/>
</dbReference>
<evidence type="ECO:0000313" key="5">
    <source>
        <dbReference type="Proteomes" id="UP001596113"/>
    </source>
</evidence>
<dbReference type="PROSITE" id="PS00211">
    <property type="entry name" value="ABC_TRANSPORTER_1"/>
    <property type="match status" value="1"/>
</dbReference>
<dbReference type="InterPro" id="IPR003439">
    <property type="entry name" value="ABC_transporter-like_ATP-bd"/>
</dbReference>
<dbReference type="Pfam" id="PF00005">
    <property type="entry name" value="ABC_tran"/>
    <property type="match status" value="1"/>
</dbReference>
<dbReference type="InterPro" id="IPR027417">
    <property type="entry name" value="P-loop_NTPase"/>
</dbReference>
<dbReference type="GO" id="GO:0005524">
    <property type="term" value="F:ATP binding"/>
    <property type="evidence" value="ECO:0007669"/>
    <property type="project" value="UniProtKB-KW"/>
</dbReference>
<dbReference type="RefSeq" id="WP_378136445.1">
    <property type="nucleotide sequence ID" value="NZ_JBHSMI010000029.1"/>
</dbReference>
<evidence type="ECO:0000313" key="4">
    <source>
        <dbReference type="EMBL" id="MFC5405314.1"/>
    </source>
</evidence>
<keyword evidence="1" id="KW-0547">Nucleotide-binding</keyword>
<feature type="domain" description="ABC transporter" evidence="3">
    <location>
        <begin position="2"/>
        <end position="224"/>
    </location>
</feature>
<dbReference type="SMART" id="SM00382">
    <property type="entry name" value="AAA"/>
    <property type="match status" value="1"/>
</dbReference>
<dbReference type="EMBL" id="JBHSMI010000029">
    <property type="protein sequence ID" value="MFC5405314.1"/>
    <property type="molecule type" value="Genomic_DNA"/>
</dbReference>
<name>A0ABW0HW36_9BACL</name>
<dbReference type="PANTHER" id="PTHR43158">
    <property type="entry name" value="SKFA PEPTIDE EXPORT ATP-BINDING PROTEIN SKFE"/>
    <property type="match status" value="1"/>
</dbReference>
<dbReference type="CDD" id="cd03230">
    <property type="entry name" value="ABC_DR_subfamily_A"/>
    <property type="match status" value="1"/>
</dbReference>
<dbReference type="PROSITE" id="PS50893">
    <property type="entry name" value="ABC_TRANSPORTER_2"/>
    <property type="match status" value="1"/>
</dbReference>
<dbReference type="InterPro" id="IPR003593">
    <property type="entry name" value="AAA+_ATPase"/>
</dbReference>
<evidence type="ECO:0000256" key="1">
    <source>
        <dbReference type="ARBA" id="ARBA00022741"/>
    </source>
</evidence>
<sequence length="240" mass="27453">MIELKYVNRRYPTSSALQYKQIVTIPTGEIVGVLGENGSGKTTLLKAIMGIGEFRDGEITIDGKPVRDQYERMAFITEEGSYVPDMSPQKYGRFLAEFYPKFDETHYAELIEAYELPATRRIRTFSKGQKMKLEICAGLAKRADYLIMDEPFVGKDVFSRRDSLKRMIDGLTGEETVLLTTHLIDEIENVIDRAIILHKGIIRTDFYIDDMRAQGLSLADIMQEAREAKFYSPIRWPSSN</sequence>
<protein>
    <submittedName>
        <fullName evidence="4">ATP-binding cassette domain-containing protein</fullName>
    </submittedName>
</protein>
<accession>A0ABW0HW36</accession>
<proteinExistence type="predicted"/>
<dbReference type="SUPFAM" id="SSF52540">
    <property type="entry name" value="P-loop containing nucleoside triphosphate hydrolases"/>
    <property type="match status" value="1"/>
</dbReference>
<comment type="caution">
    <text evidence="4">The sequence shown here is derived from an EMBL/GenBank/DDBJ whole genome shotgun (WGS) entry which is preliminary data.</text>
</comment>
<reference evidence="5" key="1">
    <citation type="journal article" date="2019" name="Int. J. Syst. Evol. Microbiol.">
        <title>The Global Catalogue of Microorganisms (GCM) 10K type strain sequencing project: providing services to taxonomists for standard genome sequencing and annotation.</title>
        <authorList>
            <consortium name="The Broad Institute Genomics Platform"/>
            <consortium name="The Broad Institute Genome Sequencing Center for Infectious Disease"/>
            <person name="Wu L."/>
            <person name="Ma J."/>
        </authorList>
    </citation>
    <scope>NUCLEOTIDE SEQUENCE [LARGE SCALE GENOMIC DNA]</scope>
    <source>
        <strain evidence="5">CGMCC 1.18575</strain>
    </source>
</reference>
<keyword evidence="5" id="KW-1185">Reference proteome</keyword>
<keyword evidence="2 4" id="KW-0067">ATP-binding</keyword>
<organism evidence="4 5">
    <name type="scientific">Cohnella soli</name>
    <dbReference type="NCBI Taxonomy" id="425005"/>
    <lineage>
        <taxon>Bacteria</taxon>
        <taxon>Bacillati</taxon>
        <taxon>Bacillota</taxon>
        <taxon>Bacilli</taxon>
        <taxon>Bacillales</taxon>
        <taxon>Paenibacillaceae</taxon>
        <taxon>Cohnella</taxon>
    </lineage>
</organism>
<dbReference type="Proteomes" id="UP001596113">
    <property type="component" value="Unassembled WGS sequence"/>
</dbReference>
<dbReference type="InterPro" id="IPR017871">
    <property type="entry name" value="ABC_transporter-like_CS"/>
</dbReference>
<dbReference type="PANTHER" id="PTHR43158:SF10">
    <property type="entry name" value="ABC TRANSPORTER ATP-BINDING PROTEIN YTRB"/>
    <property type="match status" value="1"/>
</dbReference>
<evidence type="ECO:0000259" key="3">
    <source>
        <dbReference type="PROSITE" id="PS50893"/>
    </source>
</evidence>
<evidence type="ECO:0000256" key="2">
    <source>
        <dbReference type="ARBA" id="ARBA00022840"/>
    </source>
</evidence>